<dbReference type="AlphaFoldDB" id="A0A261ESM9"/>
<evidence type="ECO:0000313" key="2">
    <source>
        <dbReference type="Proteomes" id="UP000216004"/>
    </source>
</evidence>
<gene>
    <name evidence="1" type="ORF">BOCO_0380</name>
</gene>
<dbReference type="Proteomes" id="UP000216004">
    <property type="component" value="Unassembled WGS sequence"/>
</dbReference>
<protein>
    <submittedName>
        <fullName evidence="1">Uncharacterized protein</fullName>
    </submittedName>
</protein>
<accession>A0A261ESM9</accession>
<keyword evidence="2" id="KW-1185">Reference proteome</keyword>
<proteinExistence type="predicted"/>
<name>A0A261ESM9_9BIFI</name>
<dbReference type="EMBL" id="MWWS01000004">
    <property type="protein sequence ID" value="OZG49863.1"/>
    <property type="molecule type" value="Genomic_DNA"/>
</dbReference>
<dbReference type="RefSeq" id="WP_094722427.1">
    <property type="nucleotide sequence ID" value="NZ_MWWS01000004.1"/>
</dbReference>
<organism evidence="1 2">
    <name type="scientific">Bombiscardovia coagulans</name>
    <dbReference type="NCBI Taxonomy" id="686666"/>
    <lineage>
        <taxon>Bacteria</taxon>
        <taxon>Bacillati</taxon>
        <taxon>Actinomycetota</taxon>
        <taxon>Actinomycetes</taxon>
        <taxon>Bifidobacteriales</taxon>
        <taxon>Bifidobacteriaceae</taxon>
        <taxon>Bombiscardovia</taxon>
    </lineage>
</organism>
<dbReference type="OrthoDB" id="3240523at2"/>
<comment type="caution">
    <text evidence="1">The sequence shown here is derived from an EMBL/GenBank/DDBJ whole genome shotgun (WGS) entry which is preliminary data.</text>
</comment>
<reference evidence="1 2" key="1">
    <citation type="journal article" date="2017" name="BMC Genomics">
        <title>Comparative genomic and phylogenomic analyses of the Bifidobacteriaceae family.</title>
        <authorList>
            <person name="Lugli G.A."/>
            <person name="Milani C."/>
            <person name="Turroni F."/>
            <person name="Duranti S."/>
            <person name="Mancabelli L."/>
            <person name="Mangifesta M."/>
            <person name="Ferrario C."/>
            <person name="Modesto M."/>
            <person name="Mattarelli P."/>
            <person name="Jiri K."/>
            <person name="van Sinderen D."/>
            <person name="Ventura M."/>
        </authorList>
    </citation>
    <scope>NUCLEOTIDE SEQUENCE [LARGE SCALE GENOMIC DNA]</scope>
    <source>
        <strain evidence="1 2">DSM 22924</strain>
    </source>
</reference>
<sequence>MSKMREPARKPAGSPGGVGGQFDVMVGKHCADLPVLDEVNTRARIQEPEVQLSAQETLELLKGTQSVIIRGTGLELVDENGQILYVEAQGYPRLNAQVLRADKNVRMAVRDTLNADLTGIPSEAYRQRIVKQAFRLASPYQRRNAIESSPNRRYIPASHIVNSLRHRKNQDQAVTILKDLFYEDAEAAQNVIRAGYPNTADSAWAFINYTKDARDAAGHVITERRKVYKRDQKGRFLRDSTGQKIPVVKTLAKRESKGAAARSYLRMLYQPTNGVPDRKTTRQITEALHELDNEPHIQAQAFWELCYGNGTVRNRTGNTKYAKSLVNSRAFTSKDRGITKLEAYSSGSGQGNVARMVAYHRALTPEAAKCFLELEPGDKRLAHTIWTRRTYNKQTGKMETVTPKRLTEMRSWIKAVYTDL</sequence>
<evidence type="ECO:0000313" key="1">
    <source>
        <dbReference type="EMBL" id="OZG49863.1"/>
    </source>
</evidence>